<proteinExistence type="predicted"/>
<organism evidence="2 3">
    <name type="scientific">Blyttiomyces helicus</name>
    <dbReference type="NCBI Taxonomy" id="388810"/>
    <lineage>
        <taxon>Eukaryota</taxon>
        <taxon>Fungi</taxon>
        <taxon>Fungi incertae sedis</taxon>
        <taxon>Chytridiomycota</taxon>
        <taxon>Chytridiomycota incertae sedis</taxon>
        <taxon>Chytridiomycetes</taxon>
        <taxon>Chytridiomycetes incertae sedis</taxon>
        <taxon>Blyttiomyces</taxon>
    </lineage>
</organism>
<evidence type="ECO:0000313" key="2">
    <source>
        <dbReference type="EMBL" id="RKO93252.1"/>
    </source>
</evidence>
<gene>
    <name evidence="2" type="ORF">BDK51DRAFT_33672</name>
</gene>
<feature type="region of interest" description="Disordered" evidence="1">
    <location>
        <begin position="244"/>
        <end position="273"/>
    </location>
</feature>
<sequence length="297" mass="32514">MSTGLTHGLVGVSAADLVVGSIYSCNIKFPPAINKPSPVTEIPPEIEEFASATPSPHSLTTEDAQVGTLRRRYYAAYLFYFDPITRLATIFLGSSQPHLPHSFVPWLPTIPMAGQPAAPLIPDPPDAFAAPEDAGLLNFSHPVRLCVVDDPANVARVNSLGPPGPGAFRNDYLTPCLNSVAEEYLLRLHHQLLRRWRRKVQAAVSAGGTSGYRDGMTGHWAQSSYTGPRTERMRKVAAHRMVITRYNDPESDSESDRENVASAGEDEDWKEYELSPGSAEISFFYLKPQPSPLQIAS</sequence>
<reference evidence="3" key="1">
    <citation type="journal article" date="2018" name="Nat. Microbiol.">
        <title>Leveraging single-cell genomics to expand the fungal tree of life.</title>
        <authorList>
            <person name="Ahrendt S.R."/>
            <person name="Quandt C.A."/>
            <person name="Ciobanu D."/>
            <person name="Clum A."/>
            <person name="Salamov A."/>
            <person name="Andreopoulos B."/>
            <person name="Cheng J.F."/>
            <person name="Woyke T."/>
            <person name="Pelin A."/>
            <person name="Henrissat B."/>
            <person name="Reynolds N.K."/>
            <person name="Benny G.L."/>
            <person name="Smith M.E."/>
            <person name="James T.Y."/>
            <person name="Grigoriev I.V."/>
        </authorList>
    </citation>
    <scope>NUCLEOTIDE SEQUENCE [LARGE SCALE GENOMIC DNA]</scope>
</reference>
<accession>A0A4P9WLF8</accession>
<dbReference type="Proteomes" id="UP000269721">
    <property type="component" value="Unassembled WGS sequence"/>
</dbReference>
<evidence type="ECO:0000256" key="1">
    <source>
        <dbReference type="SAM" id="MobiDB-lite"/>
    </source>
</evidence>
<evidence type="ECO:0000313" key="3">
    <source>
        <dbReference type="Proteomes" id="UP000269721"/>
    </source>
</evidence>
<dbReference type="AlphaFoldDB" id="A0A4P9WLF8"/>
<dbReference type="EMBL" id="KZ994314">
    <property type="protein sequence ID" value="RKO93252.1"/>
    <property type="molecule type" value="Genomic_DNA"/>
</dbReference>
<keyword evidence="3" id="KW-1185">Reference proteome</keyword>
<name>A0A4P9WLF8_9FUNG</name>
<protein>
    <submittedName>
        <fullName evidence="2">Uncharacterized protein</fullName>
    </submittedName>
</protein>